<organism evidence="2 3">
    <name type="scientific">Ampelomyces quisqualis</name>
    <name type="common">Powdery mildew agent</name>
    <dbReference type="NCBI Taxonomy" id="50730"/>
    <lineage>
        <taxon>Eukaryota</taxon>
        <taxon>Fungi</taxon>
        <taxon>Dikarya</taxon>
        <taxon>Ascomycota</taxon>
        <taxon>Pezizomycotina</taxon>
        <taxon>Dothideomycetes</taxon>
        <taxon>Pleosporomycetidae</taxon>
        <taxon>Pleosporales</taxon>
        <taxon>Pleosporineae</taxon>
        <taxon>Phaeosphaeriaceae</taxon>
        <taxon>Ampelomyces</taxon>
    </lineage>
</organism>
<dbReference type="Gene3D" id="3.40.50.1820">
    <property type="entry name" value="alpha/beta hydrolase"/>
    <property type="match status" value="1"/>
</dbReference>
<sequence length="288" mass="30960">MLAMAVEETGSTRPHHDLFYIHVKPPPRADGSPPSTAPIVFLHGLESCHLEFSRVTPFLAEFELILVDLPGHSGSKHILPLTLENAANALFHLIGKKVAGGKAHIVGLSLGGYVGLELAQRYPGLVLSLFCTGCAPDSGIRRWVIRQAKILSALGIVGSKIANESMFWAPMGVEPHPELRKEFRKNQSMALLKAGYTAVGAVALDDLCEINGVRVAIVAGAKRDSVEDTRKAGMVLSTKNPACKAFVVREAVHLCDLQLPELFAQGVRAWVAGAEMPPDFEELAAMST</sequence>
<dbReference type="OrthoDB" id="8119704at2759"/>
<proteinExistence type="predicted"/>
<dbReference type="InterPro" id="IPR029058">
    <property type="entry name" value="AB_hydrolase_fold"/>
</dbReference>
<dbReference type="GO" id="GO:0016020">
    <property type="term" value="C:membrane"/>
    <property type="evidence" value="ECO:0007669"/>
    <property type="project" value="TreeGrafter"/>
</dbReference>
<dbReference type="InterPro" id="IPR050266">
    <property type="entry name" value="AB_hydrolase_sf"/>
</dbReference>
<dbReference type="InterPro" id="IPR000073">
    <property type="entry name" value="AB_hydrolase_1"/>
</dbReference>
<dbReference type="EMBL" id="ML979141">
    <property type="protein sequence ID" value="KAF1912179.1"/>
    <property type="molecule type" value="Genomic_DNA"/>
</dbReference>
<evidence type="ECO:0000313" key="3">
    <source>
        <dbReference type="Proteomes" id="UP000800096"/>
    </source>
</evidence>
<name>A0A6A5Q9Z2_AMPQU</name>
<evidence type="ECO:0000313" key="2">
    <source>
        <dbReference type="EMBL" id="KAF1912179.1"/>
    </source>
</evidence>
<dbReference type="Pfam" id="PF00561">
    <property type="entry name" value="Abhydrolase_1"/>
    <property type="match status" value="1"/>
</dbReference>
<gene>
    <name evidence="2" type="ORF">BDU57DRAFT_523585</name>
</gene>
<keyword evidence="2" id="KW-0378">Hydrolase</keyword>
<evidence type="ECO:0000259" key="1">
    <source>
        <dbReference type="Pfam" id="PF00561"/>
    </source>
</evidence>
<reference evidence="2" key="1">
    <citation type="journal article" date="2020" name="Stud. Mycol.">
        <title>101 Dothideomycetes genomes: a test case for predicting lifestyles and emergence of pathogens.</title>
        <authorList>
            <person name="Haridas S."/>
            <person name="Albert R."/>
            <person name="Binder M."/>
            <person name="Bloem J."/>
            <person name="Labutti K."/>
            <person name="Salamov A."/>
            <person name="Andreopoulos B."/>
            <person name="Baker S."/>
            <person name="Barry K."/>
            <person name="Bills G."/>
            <person name="Bluhm B."/>
            <person name="Cannon C."/>
            <person name="Castanera R."/>
            <person name="Culley D."/>
            <person name="Daum C."/>
            <person name="Ezra D."/>
            <person name="Gonzalez J."/>
            <person name="Henrissat B."/>
            <person name="Kuo A."/>
            <person name="Liang C."/>
            <person name="Lipzen A."/>
            <person name="Lutzoni F."/>
            <person name="Magnuson J."/>
            <person name="Mondo S."/>
            <person name="Nolan M."/>
            <person name="Ohm R."/>
            <person name="Pangilinan J."/>
            <person name="Park H.-J."/>
            <person name="Ramirez L."/>
            <person name="Alfaro M."/>
            <person name="Sun H."/>
            <person name="Tritt A."/>
            <person name="Yoshinaga Y."/>
            <person name="Zwiers L.-H."/>
            <person name="Turgeon B."/>
            <person name="Goodwin S."/>
            <person name="Spatafora J."/>
            <person name="Crous P."/>
            <person name="Grigoriev I."/>
        </authorList>
    </citation>
    <scope>NUCLEOTIDE SEQUENCE</scope>
    <source>
        <strain evidence="2">HMLAC05119</strain>
    </source>
</reference>
<dbReference type="PANTHER" id="PTHR43798">
    <property type="entry name" value="MONOACYLGLYCEROL LIPASE"/>
    <property type="match status" value="1"/>
</dbReference>
<feature type="domain" description="AB hydrolase-1" evidence="1">
    <location>
        <begin position="38"/>
        <end position="151"/>
    </location>
</feature>
<protein>
    <submittedName>
        <fullName evidence="2">Alpha/Beta hydrolase protein</fullName>
    </submittedName>
</protein>
<dbReference type="PANTHER" id="PTHR43798:SF33">
    <property type="entry name" value="HYDROLASE, PUTATIVE (AFU_ORTHOLOGUE AFUA_2G14860)-RELATED"/>
    <property type="match status" value="1"/>
</dbReference>
<dbReference type="Proteomes" id="UP000800096">
    <property type="component" value="Unassembled WGS sequence"/>
</dbReference>
<dbReference type="AlphaFoldDB" id="A0A6A5Q9Z2"/>
<accession>A0A6A5Q9Z2</accession>
<dbReference type="GO" id="GO:0016787">
    <property type="term" value="F:hydrolase activity"/>
    <property type="evidence" value="ECO:0007669"/>
    <property type="project" value="UniProtKB-KW"/>
</dbReference>
<keyword evidence="3" id="KW-1185">Reference proteome</keyword>
<dbReference type="SUPFAM" id="SSF53474">
    <property type="entry name" value="alpha/beta-Hydrolases"/>
    <property type="match status" value="1"/>
</dbReference>